<dbReference type="InterPro" id="IPR019733">
    <property type="entry name" value="Uncharacterised_YhfT"/>
</dbReference>
<reference evidence="2 3" key="1">
    <citation type="submission" date="2016-12" db="EMBL/GenBank/DDBJ databases">
        <authorList>
            <person name="Song W.-J."/>
            <person name="Kurnit D.M."/>
        </authorList>
    </citation>
    <scope>NUCLEOTIDE SEQUENCE [LARGE SCALE GENOMIC DNA]</scope>
    <source>
        <strain evidence="2 3">DSM 12503</strain>
    </source>
</reference>
<sequence length="432" mass="45531">MLGELTVFNVILVTALCAFTAFLSHMGMAVFHDGLRPVIPEFIEGRMKRSELSSIAFGLSVGFIASVGIAHTLPTGILNPWLLFLTTDILGVIATKKWLAPILGGVWGALTITSLGVINAALTGLPVDLIGSMGALSDPIVSAFALFPLVAIFTQFGAKKGVTATAITLIIRQLVASFTTVYPESIQVFVGVVLLIVFAILNDKKNSAKTSDDEANVFSERTARIKKNVIWLMIGGALIAVACNVGVFAGSDVSIYTLAKAHKATDPAVVNALTQQASIAEFMRGLGFIPLIATTAITTGVYGVAGLTFIYPVGYLMPNPVFAAIGGAIVIFLEVSLLGVIGKVLGKFPSIRASSDNIRSAMTTVMEFALLIGAINATVKMGGYTGFFIGAMIYFINELTGRRIMKMAIGPVAAIATGIILNVLYIVGLFRM</sequence>
<keyword evidence="1" id="KW-0472">Membrane</keyword>
<feature type="transmembrane region" description="Helical" evidence="1">
    <location>
        <begin position="229"/>
        <end position="249"/>
    </location>
</feature>
<accession>A0A1M7XY41</accession>
<dbReference type="Proteomes" id="UP000184612">
    <property type="component" value="Unassembled WGS sequence"/>
</dbReference>
<evidence type="ECO:0000313" key="2">
    <source>
        <dbReference type="EMBL" id="SHO43925.1"/>
    </source>
</evidence>
<gene>
    <name evidence="2" type="ORF">SAMN02745217_00406</name>
</gene>
<feature type="transmembrane region" description="Helical" evidence="1">
    <location>
        <begin position="102"/>
        <end position="122"/>
    </location>
</feature>
<feature type="transmembrane region" description="Helical" evidence="1">
    <location>
        <begin position="134"/>
        <end position="154"/>
    </location>
</feature>
<keyword evidence="1" id="KW-0812">Transmembrane</keyword>
<feature type="transmembrane region" description="Helical" evidence="1">
    <location>
        <begin position="288"/>
        <end position="310"/>
    </location>
</feature>
<feature type="transmembrane region" description="Helical" evidence="1">
    <location>
        <begin position="408"/>
        <end position="430"/>
    </location>
</feature>
<dbReference type="RefSeq" id="WP_073587127.1">
    <property type="nucleotide sequence ID" value="NZ_FRFD01000003.1"/>
</dbReference>
<dbReference type="STRING" id="1121345.SAMN02745217_00406"/>
<dbReference type="Pfam" id="PF10797">
    <property type="entry name" value="YhfT"/>
    <property type="match status" value="1"/>
</dbReference>
<keyword evidence="3" id="KW-1185">Reference proteome</keyword>
<feature type="transmembrane region" description="Helical" evidence="1">
    <location>
        <begin position="185"/>
        <end position="201"/>
    </location>
</feature>
<dbReference type="OrthoDB" id="92225at2"/>
<evidence type="ECO:0000256" key="1">
    <source>
        <dbReference type="SAM" id="Phobius"/>
    </source>
</evidence>
<organism evidence="2 3">
    <name type="scientific">Anaerocolumna xylanovorans DSM 12503</name>
    <dbReference type="NCBI Taxonomy" id="1121345"/>
    <lineage>
        <taxon>Bacteria</taxon>
        <taxon>Bacillati</taxon>
        <taxon>Bacillota</taxon>
        <taxon>Clostridia</taxon>
        <taxon>Lachnospirales</taxon>
        <taxon>Lachnospiraceae</taxon>
        <taxon>Anaerocolumna</taxon>
    </lineage>
</organism>
<keyword evidence="1" id="KW-1133">Transmembrane helix</keyword>
<protein>
    <recommendedName>
        <fullName evidence="4">Transport system permease protein</fullName>
    </recommendedName>
</protein>
<name>A0A1M7XY41_9FIRM</name>
<feature type="transmembrane region" description="Helical" evidence="1">
    <location>
        <begin position="6"/>
        <end position="31"/>
    </location>
</feature>
<feature type="transmembrane region" description="Helical" evidence="1">
    <location>
        <begin position="365"/>
        <end position="396"/>
    </location>
</feature>
<dbReference type="AlphaFoldDB" id="A0A1M7XY41"/>
<feature type="transmembrane region" description="Helical" evidence="1">
    <location>
        <begin position="322"/>
        <end position="345"/>
    </location>
</feature>
<dbReference type="EMBL" id="FRFD01000003">
    <property type="protein sequence ID" value="SHO43925.1"/>
    <property type="molecule type" value="Genomic_DNA"/>
</dbReference>
<evidence type="ECO:0008006" key="4">
    <source>
        <dbReference type="Google" id="ProtNLM"/>
    </source>
</evidence>
<evidence type="ECO:0000313" key="3">
    <source>
        <dbReference type="Proteomes" id="UP000184612"/>
    </source>
</evidence>
<proteinExistence type="predicted"/>